<proteinExistence type="predicted"/>
<organism evidence="2 3">
    <name type="scientific">Acinetobacter courvalinii</name>
    <dbReference type="NCBI Taxonomy" id="280147"/>
    <lineage>
        <taxon>Bacteria</taxon>
        <taxon>Pseudomonadati</taxon>
        <taxon>Pseudomonadota</taxon>
        <taxon>Gammaproteobacteria</taxon>
        <taxon>Moraxellales</taxon>
        <taxon>Moraxellaceae</taxon>
        <taxon>Acinetobacter</taxon>
    </lineage>
</organism>
<dbReference type="Proteomes" id="UP001159329">
    <property type="component" value="Unassembled WGS sequence"/>
</dbReference>
<gene>
    <name evidence="2" type="ORF">N7644_08770</name>
</gene>
<reference evidence="2" key="1">
    <citation type="submission" date="2022-09" db="EMBL/GenBank/DDBJ databases">
        <title>Intensive care unit water sources are persistently colonized with multi-drug resistant bacteria and are the site of extensive horizontal gene transfer of antibiotic resistance genes.</title>
        <authorList>
            <person name="Diorio-Toth L."/>
        </authorList>
    </citation>
    <scope>NUCLEOTIDE SEQUENCE</scope>
    <source>
        <strain evidence="2">GD04005</strain>
    </source>
</reference>
<keyword evidence="1" id="KW-0472">Membrane</keyword>
<accession>A0AA42L770</accession>
<sequence length="299" mass="34292">MTDQTNTTLEKLTAIEKSVKEIEVKGKYQSLIERDEFFTFFNILSFLSVSLIIGFAININEPDSLHRDIFFWGSLFSKLALYILIINYIYRFKFITYFYELKFTKVITTFIFSIVLLFCNTKASSLINDLFGVPAHDLPYSLAFTTTFYLINYISNALLIIGVICLIGLVILCVADAFTDKNATPNQNWWTVAVLLIFAITTVGMQNKEVSEASIKQKAYWLALQMDFNQNYYCQNIKKDYSVAFIGSNQEKVIVNMNTVQSKPIKFEDFLTRTPISINTNLYGKTDFPVVSCKVIDIN</sequence>
<feature type="transmembrane region" description="Helical" evidence="1">
    <location>
        <begin position="106"/>
        <end position="127"/>
    </location>
</feature>
<feature type="transmembrane region" description="Helical" evidence="1">
    <location>
        <begin position="69"/>
        <end position="90"/>
    </location>
</feature>
<feature type="transmembrane region" description="Helical" evidence="1">
    <location>
        <begin position="37"/>
        <end position="57"/>
    </location>
</feature>
<feature type="transmembrane region" description="Helical" evidence="1">
    <location>
        <begin position="187"/>
        <end position="205"/>
    </location>
</feature>
<dbReference type="RefSeq" id="WP_279695103.1">
    <property type="nucleotide sequence ID" value="NZ_JAOEEO010000001.1"/>
</dbReference>
<evidence type="ECO:0000313" key="3">
    <source>
        <dbReference type="Proteomes" id="UP001159329"/>
    </source>
</evidence>
<protein>
    <submittedName>
        <fullName evidence="2">Uncharacterized protein</fullName>
    </submittedName>
</protein>
<comment type="caution">
    <text evidence="2">The sequence shown here is derived from an EMBL/GenBank/DDBJ whole genome shotgun (WGS) entry which is preliminary data.</text>
</comment>
<feature type="transmembrane region" description="Helical" evidence="1">
    <location>
        <begin position="147"/>
        <end position="175"/>
    </location>
</feature>
<keyword evidence="1" id="KW-0812">Transmembrane</keyword>
<evidence type="ECO:0000313" key="2">
    <source>
        <dbReference type="EMBL" id="MDH0563783.1"/>
    </source>
</evidence>
<name>A0AA42L770_9GAMM</name>
<evidence type="ECO:0000256" key="1">
    <source>
        <dbReference type="SAM" id="Phobius"/>
    </source>
</evidence>
<dbReference type="AlphaFoldDB" id="A0AA42L770"/>
<keyword evidence="1" id="KW-1133">Transmembrane helix</keyword>
<dbReference type="EMBL" id="JAOEEO010000001">
    <property type="protein sequence ID" value="MDH0563783.1"/>
    <property type="molecule type" value="Genomic_DNA"/>
</dbReference>